<dbReference type="InterPro" id="IPR050660">
    <property type="entry name" value="NEK_Ser/Thr_kinase"/>
</dbReference>
<dbReference type="AlphaFoldDB" id="A0A561TQY5"/>
<evidence type="ECO:0000256" key="4">
    <source>
        <dbReference type="ARBA" id="ARBA00022777"/>
    </source>
</evidence>
<dbReference type="Gene3D" id="3.40.1000.10">
    <property type="entry name" value="Mog1/PsbP, alpha/beta/alpha sandwich"/>
    <property type="match status" value="1"/>
</dbReference>
<dbReference type="InterPro" id="IPR000719">
    <property type="entry name" value="Prot_kinase_dom"/>
</dbReference>
<dbReference type="GO" id="GO:0004674">
    <property type="term" value="F:protein serine/threonine kinase activity"/>
    <property type="evidence" value="ECO:0007669"/>
    <property type="project" value="UniProtKB-EC"/>
</dbReference>
<accession>A0A561TQY5</accession>
<reference evidence="8 9" key="1">
    <citation type="submission" date="2019-06" db="EMBL/GenBank/DDBJ databases">
        <title>Sequencing the genomes of 1000 actinobacteria strains.</title>
        <authorList>
            <person name="Klenk H.-P."/>
        </authorList>
    </citation>
    <scope>NUCLEOTIDE SEQUENCE [LARGE SCALE GENOMIC DNA]</scope>
    <source>
        <strain evidence="8 9">DSM 41695</strain>
    </source>
</reference>
<dbReference type="CDD" id="cd14014">
    <property type="entry name" value="STKc_PknB_like"/>
    <property type="match status" value="1"/>
</dbReference>
<evidence type="ECO:0000256" key="1">
    <source>
        <dbReference type="ARBA" id="ARBA00012513"/>
    </source>
</evidence>
<keyword evidence="2" id="KW-0808">Transferase</keyword>
<feature type="compositionally biased region" description="Low complexity" evidence="6">
    <location>
        <begin position="331"/>
        <end position="347"/>
    </location>
</feature>
<evidence type="ECO:0000256" key="6">
    <source>
        <dbReference type="SAM" id="MobiDB-lite"/>
    </source>
</evidence>
<evidence type="ECO:0000313" key="8">
    <source>
        <dbReference type="EMBL" id="TWF89526.1"/>
    </source>
</evidence>
<dbReference type="OrthoDB" id="9762169at2"/>
<dbReference type="Gene3D" id="1.10.510.10">
    <property type="entry name" value="Transferase(Phosphotransferase) domain 1"/>
    <property type="match status" value="1"/>
</dbReference>
<keyword evidence="5" id="KW-0067">ATP-binding</keyword>
<evidence type="ECO:0000259" key="7">
    <source>
        <dbReference type="PROSITE" id="PS50011"/>
    </source>
</evidence>
<organism evidence="8 9">
    <name type="scientific">Streptomyces capillispiralis</name>
    <dbReference type="NCBI Taxonomy" id="68182"/>
    <lineage>
        <taxon>Bacteria</taxon>
        <taxon>Bacillati</taxon>
        <taxon>Actinomycetota</taxon>
        <taxon>Actinomycetes</taxon>
        <taxon>Kitasatosporales</taxon>
        <taxon>Streptomycetaceae</taxon>
        <taxon>Streptomyces</taxon>
    </lineage>
</organism>
<evidence type="ECO:0000256" key="5">
    <source>
        <dbReference type="ARBA" id="ARBA00022840"/>
    </source>
</evidence>
<proteinExistence type="predicted"/>
<comment type="caution">
    <text evidence="8">The sequence shown here is derived from an EMBL/GenBank/DDBJ whole genome shotgun (WGS) entry which is preliminary data.</text>
</comment>
<evidence type="ECO:0000256" key="2">
    <source>
        <dbReference type="ARBA" id="ARBA00022679"/>
    </source>
</evidence>
<dbReference type="PROSITE" id="PS50011">
    <property type="entry name" value="PROTEIN_KINASE_DOM"/>
    <property type="match status" value="1"/>
</dbReference>
<dbReference type="SUPFAM" id="SSF56112">
    <property type="entry name" value="Protein kinase-like (PK-like)"/>
    <property type="match status" value="1"/>
</dbReference>
<dbReference type="EMBL" id="VIWV01000001">
    <property type="protein sequence ID" value="TWF89526.1"/>
    <property type="molecule type" value="Genomic_DNA"/>
</dbReference>
<dbReference type="Proteomes" id="UP000316603">
    <property type="component" value="Unassembled WGS sequence"/>
</dbReference>
<dbReference type="InterPro" id="IPR011009">
    <property type="entry name" value="Kinase-like_dom_sf"/>
</dbReference>
<dbReference type="GO" id="GO:0005524">
    <property type="term" value="F:ATP binding"/>
    <property type="evidence" value="ECO:0007669"/>
    <property type="project" value="UniProtKB-KW"/>
</dbReference>
<evidence type="ECO:0000256" key="3">
    <source>
        <dbReference type="ARBA" id="ARBA00022741"/>
    </source>
</evidence>
<dbReference type="PANTHER" id="PTHR43671">
    <property type="entry name" value="SERINE/THREONINE-PROTEIN KINASE NEK"/>
    <property type="match status" value="1"/>
</dbReference>
<dbReference type="EC" id="2.7.11.1" evidence="1"/>
<protein>
    <recommendedName>
        <fullName evidence="1">non-specific serine/threonine protein kinase</fullName>
        <ecNumber evidence="1">2.7.11.1</ecNumber>
    </recommendedName>
</protein>
<feature type="region of interest" description="Disordered" evidence="6">
    <location>
        <begin position="327"/>
        <end position="383"/>
    </location>
</feature>
<dbReference type="SMART" id="SM00220">
    <property type="entry name" value="S_TKc"/>
    <property type="match status" value="1"/>
</dbReference>
<dbReference type="RefSeq" id="WP_145871035.1">
    <property type="nucleotide sequence ID" value="NZ_BNCE01000010.1"/>
</dbReference>
<name>A0A561TQY5_9ACTN</name>
<feature type="domain" description="Protein kinase" evidence="7">
    <location>
        <begin position="1"/>
        <end position="267"/>
    </location>
</feature>
<sequence length="530" mass="55668">MGRTRVSTDRSVAGRYRLVEIVQRETHRIRWYADDGWTGRPCLATRTWLPPDAGDAVRRAPSRVLRAAEDMSRLCPGRTATVVDSVVEDGFLWTVTAWIDGTPLDELLAEQGTFDCVRAARIALELLDVLDAGHAGGLPHGELSPGQVFVRPDGPVVVTGYGLAGATEAPRLTAPSYAAPEQARGERAGPAADLWALGAILYTMLEGRPPFRERGRPRATLKGVDRLPPRAPVRSGPLTRVVQGLLRKDPRERLTRQVVRGVLVRVLSGDPGAAPAGMPGPRLRGGHLAGVRSAGTGPGRRAVALGTALAVVTVAVAVLGASRGLPGTGAGAAADAPPASASAPAGSGPAGDGRDEPGDRGTAPPSAPPPSGGGGLPPGYRTVRAPEGFSVALPAGWERRDTSRVAGLAYRVTFGADGDPRTLAVTYSERVGADAVAVWRDDVEPALERSGGYERIGGIRATTYLGHEAADMEWYATADGTRVRTFGRGFLLGGGRGFSLRWTTPADGWEEPAGREALRTFLRTFRPGTD</sequence>
<keyword evidence="4 8" id="KW-0418">Kinase</keyword>
<gene>
    <name evidence="8" type="ORF">FHX78_116569</name>
</gene>
<dbReference type="Pfam" id="PF00069">
    <property type="entry name" value="Pkinase"/>
    <property type="match status" value="1"/>
</dbReference>
<evidence type="ECO:0000313" key="9">
    <source>
        <dbReference type="Proteomes" id="UP000316603"/>
    </source>
</evidence>
<keyword evidence="9" id="KW-1185">Reference proteome</keyword>
<dbReference type="PANTHER" id="PTHR43671:SF13">
    <property type="entry name" value="SERINE_THREONINE-PROTEIN KINASE NEK2"/>
    <property type="match status" value="1"/>
</dbReference>
<keyword evidence="3" id="KW-0547">Nucleotide-binding</keyword>